<dbReference type="Proteomes" id="UP000076078">
    <property type="component" value="Unassembled WGS sequence"/>
</dbReference>
<evidence type="ECO:0000256" key="1">
    <source>
        <dbReference type="ARBA" id="ARBA00022723"/>
    </source>
</evidence>
<dbReference type="EMBL" id="LODT01000042">
    <property type="protein sequence ID" value="KYQ89109.1"/>
    <property type="molecule type" value="Genomic_DNA"/>
</dbReference>
<dbReference type="FunFam" id="3.20.20.140:FF:000005">
    <property type="entry name" value="TatD family hydrolase"/>
    <property type="match status" value="1"/>
</dbReference>
<evidence type="ECO:0000256" key="2">
    <source>
        <dbReference type="ARBA" id="ARBA00022801"/>
    </source>
</evidence>
<dbReference type="InterPro" id="IPR018228">
    <property type="entry name" value="DNase_TatD-rel_CS"/>
</dbReference>
<dbReference type="SUPFAM" id="SSF51556">
    <property type="entry name" value="Metallo-dependent hydrolases"/>
    <property type="match status" value="1"/>
</dbReference>
<proteinExistence type="predicted"/>
<dbReference type="Gene3D" id="3.20.20.140">
    <property type="entry name" value="Metal-dependent hydrolases"/>
    <property type="match status" value="1"/>
</dbReference>
<organism evidence="4 5">
    <name type="scientific">Tieghemostelium lacteum</name>
    <name type="common">Slime mold</name>
    <name type="synonym">Dictyostelium lacteum</name>
    <dbReference type="NCBI Taxonomy" id="361077"/>
    <lineage>
        <taxon>Eukaryota</taxon>
        <taxon>Amoebozoa</taxon>
        <taxon>Evosea</taxon>
        <taxon>Eumycetozoa</taxon>
        <taxon>Dictyostelia</taxon>
        <taxon>Dictyosteliales</taxon>
        <taxon>Raperosteliaceae</taxon>
        <taxon>Tieghemostelium</taxon>
    </lineage>
</organism>
<accession>A0A151Z555</accession>
<keyword evidence="1" id="KW-0479">Metal-binding</keyword>
<dbReference type="OrthoDB" id="6079689at2759"/>
<feature type="region of interest" description="Disordered" evidence="3">
    <location>
        <begin position="1"/>
        <end position="63"/>
    </location>
</feature>
<dbReference type="OMA" id="THCHLEY"/>
<gene>
    <name evidence="4" type="ORF">DLAC_10341</name>
</gene>
<keyword evidence="2" id="KW-0378">Hydrolase</keyword>
<evidence type="ECO:0000256" key="3">
    <source>
        <dbReference type="SAM" id="MobiDB-lite"/>
    </source>
</evidence>
<dbReference type="PANTHER" id="PTHR46363:SF1">
    <property type="entry name" value="DEOXYRIBONUCLEASE TATDN2-RELATED"/>
    <property type="match status" value="1"/>
</dbReference>
<name>A0A151Z555_TIELA</name>
<evidence type="ECO:0000313" key="4">
    <source>
        <dbReference type="EMBL" id="KYQ89109.1"/>
    </source>
</evidence>
<dbReference type="PANTHER" id="PTHR46363">
    <property type="entry name" value="DEOXYRIBONUCLEASE TATDN2-RELATED"/>
    <property type="match status" value="1"/>
</dbReference>
<dbReference type="InParanoid" id="A0A151Z555"/>
<sequence>MSTTNNNNNTTTTTTTSSDSGDNCCFVEEKPKQQPKQQQHKQKPKQQQTKEKQPISKQGGGKSEFNFVNPAVVNMPQDAKYVDSHVHIDQILIREKLTLEDFTSFQKAKFPPQFERCVQVCCDPVSLDYTDFLVKFDPIYAAYGVHPHNASQYNDDIENKLVERMKHPKTVAWGEMGLDYFYTKSPRDKQMSAFASQLKKAVECKKPLVIHSREAEQDTLDLLTIHVPKDWKIHIHCFTSNPDFAQKLLAHFSNLYIGFTGCITFKNSESIRASVQAVPIERMLLETDGPYMTPEPFRGQTAHSGHIPQVANMIAQVKQLSLEQVLKQCRINTTNVYGI</sequence>
<dbReference type="CDD" id="cd01310">
    <property type="entry name" value="TatD_DNAse"/>
    <property type="match status" value="1"/>
</dbReference>
<dbReference type="GO" id="GO:0016788">
    <property type="term" value="F:hydrolase activity, acting on ester bonds"/>
    <property type="evidence" value="ECO:0007669"/>
    <property type="project" value="InterPro"/>
</dbReference>
<protein>
    <submittedName>
        <fullName evidence="4">Uncharacterized protein</fullName>
    </submittedName>
</protein>
<dbReference type="AlphaFoldDB" id="A0A151Z555"/>
<keyword evidence="5" id="KW-1185">Reference proteome</keyword>
<dbReference type="GO" id="GO:0046872">
    <property type="term" value="F:metal ion binding"/>
    <property type="evidence" value="ECO:0007669"/>
    <property type="project" value="UniProtKB-KW"/>
</dbReference>
<dbReference type="PROSITE" id="PS01137">
    <property type="entry name" value="TATD_1"/>
    <property type="match status" value="1"/>
</dbReference>
<evidence type="ECO:0000313" key="5">
    <source>
        <dbReference type="Proteomes" id="UP000076078"/>
    </source>
</evidence>
<reference evidence="4 5" key="1">
    <citation type="submission" date="2015-12" db="EMBL/GenBank/DDBJ databases">
        <title>Dictyostelia acquired genes for synthesis and detection of signals that induce cell-type specialization by lateral gene transfer from prokaryotes.</title>
        <authorList>
            <person name="Gloeckner G."/>
            <person name="Schaap P."/>
        </authorList>
    </citation>
    <scope>NUCLEOTIDE SEQUENCE [LARGE SCALE GENOMIC DNA]</scope>
    <source>
        <strain evidence="4 5">TK</strain>
    </source>
</reference>
<feature type="compositionally biased region" description="Low complexity" evidence="3">
    <location>
        <begin position="1"/>
        <end position="16"/>
    </location>
</feature>
<dbReference type="Pfam" id="PF01026">
    <property type="entry name" value="TatD_DNase"/>
    <property type="match status" value="1"/>
</dbReference>
<comment type="caution">
    <text evidence="4">The sequence shown here is derived from an EMBL/GenBank/DDBJ whole genome shotgun (WGS) entry which is preliminary data.</text>
</comment>
<dbReference type="InterPro" id="IPR001130">
    <property type="entry name" value="TatD-like"/>
</dbReference>
<dbReference type="InterPro" id="IPR032466">
    <property type="entry name" value="Metal_Hydrolase"/>
</dbReference>